<name>A0A1U7I873_9CYAN</name>
<accession>A0A1U7I873</accession>
<evidence type="ECO:0000313" key="6">
    <source>
        <dbReference type="Proteomes" id="UP000185860"/>
    </source>
</evidence>
<dbReference type="EMBL" id="MRCE01000037">
    <property type="protein sequence ID" value="OKH32646.1"/>
    <property type="molecule type" value="Genomic_DNA"/>
</dbReference>
<dbReference type="InterPro" id="IPR005320">
    <property type="entry name" value="Peptidase_S51"/>
</dbReference>
<evidence type="ECO:0000256" key="1">
    <source>
        <dbReference type="ARBA" id="ARBA00006534"/>
    </source>
</evidence>
<organism evidence="5 6">
    <name type="scientific">[Phormidium ambiguum] IAM M-71</name>
    <dbReference type="NCBI Taxonomy" id="454136"/>
    <lineage>
        <taxon>Bacteria</taxon>
        <taxon>Bacillati</taxon>
        <taxon>Cyanobacteriota</taxon>
        <taxon>Cyanophyceae</taxon>
        <taxon>Oscillatoriophycideae</taxon>
        <taxon>Aerosakkonematales</taxon>
        <taxon>Aerosakkonemataceae</taxon>
        <taxon>Floridanema</taxon>
    </lineage>
</organism>
<comment type="caution">
    <text evidence="5">The sequence shown here is derived from an EMBL/GenBank/DDBJ whole genome shotgun (WGS) entry which is preliminary data.</text>
</comment>
<dbReference type="GO" id="GO:0008236">
    <property type="term" value="F:serine-type peptidase activity"/>
    <property type="evidence" value="ECO:0007669"/>
    <property type="project" value="UniProtKB-KW"/>
</dbReference>
<dbReference type="GO" id="GO:0006508">
    <property type="term" value="P:proteolysis"/>
    <property type="evidence" value="ECO:0007669"/>
    <property type="project" value="UniProtKB-KW"/>
</dbReference>
<dbReference type="RefSeq" id="WP_073596310.1">
    <property type="nucleotide sequence ID" value="NZ_MRCE01000037.1"/>
</dbReference>
<dbReference type="OrthoDB" id="9778515at2"/>
<reference evidence="5 6" key="1">
    <citation type="submission" date="2016-11" db="EMBL/GenBank/DDBJ databases">
        <title>Draft Genome Sequences of Nine Cyanobacterial Strains from Diverse Habitats.</title>
        <authorList>
            <person name="Zhu T."/>
            <person name="Hou S."/>
            <person name="Lu X."/>
            <person name="Hess W.R."/>
        </authorList>
    </citation>
    <scope>NUCLEOTIDE SEQUENCE [LARGE SCALE GENOMIC DNA]</scope>
    <source>
        <strain evidence="5 6">IAM M-71</strain>
    </source>
</reference>
<dbReference type="PANTHER" id="PTHR20842">
    <property type="entry name" value="PROTEASE S51 ALPHA-ASPARTYL DIPEPTIDASE"/>
    <property type="match status" value="1"/>
</dbReference>
<gene>
    <name evidence="5" type="ORF">NIES2119_25530</name>
</gene>
<dbReference type="PANTHER" id="PTHR20842:SF0">
    <property type="entry name" value="ALPHA-ASPARTYL DIPEPTIDASE"/>
    <property type="match status" value="1"/>
</dbReference>
<evidence type="ECO:0000256" key="4">
    <source>
        <dbReference type="ARBA" id="ARBA00022825"/>
    </source>
</evidence>
<dbReference type="InterPro" id="IPR029062">
    <property type="entry name" value="Class_I_gatase-like"/>
</dbReference>
<proteinExistence type="inferred from homology"/>
<dbReference type="SUPFAM" id="SSF52317">
    <property type="entry name" value="Class I glutamine amidotransferase-like"/>
    <property type="match status" value="1"/>
</dbReference>
<dbReference type="Pfam" id="PF03575">
    <property type="entry name" value="Peptidase_S51"/>
    <property type="match status" value="1"/>
</dbReference>
<evidence type="ECO:0000256" key="2">
    <source>
        <dbReference type="ARBA" id="ARBA00022670"/>
    </source>
</evidence>
<evidence type="ECO:0000256" key="3">
    <source>
        <dbReference type="ARBA" id="ARBA00022801"/>
    </source>
</evidence>
<sequence length="240" mass="26372">MPVSSKDKQIVAMGGGGFSMEPDNPPLDQYILGLANKERSKVCFLPTASGDSDRYIVKFYSAFLKFPCQPSHLSLFNPPTLDLRGFILEQDIIYVGGGNTKNLVALWRDWGLDRFLKEANEQGTILCGLSAGSLCWFEAGVSDYPGNNILKPLTCLGFLQGSHCPHYDGEADRRPVYHQMIAEGLLEDGYAADDGVGLHFINGILAKIVSSRPTAKAYRVERQNDGVRETPLEPIFLGGR</sequence>
<keyword evidence="4" id="KW-0720">Serine protease</keyword>
<dbReference type="CDD" id="cd03146">
    <property type="entry name" value="GAT1_Peptidase_E"/>
    <property type="match status" value="1"/>
</dbReference>
<dbReference type="Gene3D" id="3.40.50.880">
    <property type="match status" value="1"/>
</dbReference>
<comment type="similarity">
    <text evidence="1">Belongs to the peptidase S51 family.</text>
</comment>
<dbReference type="AlphaFoldDB" id="A0A1U7I873"/>
<keyword evidence="2" id="KW-0645">Protease</keyword>
<evidence type="ECO:0000313" key="5">
    <source>
        <dbReference type="EMBL" id="OKH32646.1"/>
    </source>
</evidence>
<protein>
    <submittedName>
        <fullName evidence="5">Peptidase E</fullName>
    </submittedName>
</protein>
<dbReference type="Proteomes" id="UP000185860">
    <property type="component" value="Unassembled WGS sequence"/>
</dbReference>
<keyword evidence="3" id="KW-0378">Hydrolase</keyword>